<keyword evidence="4 6" id="KW-1133">Transmembrane helix</keyword>
<feature type="transmembrane region" description="Helical" evidence="6">
    <location>
        <begin position="96"/>
        <end position="116"/>
    </location>
</feature>
<keyword evidence="2" id="KW-1003">Cell membrane</keyword>
<keyword evidence="5 6" id="KW-0472">Membrane</keyword>
<feature type="transmembrane region" description="Helical" evidence="6">
    <location>
        <begin position="396"/>
        <end position="418"/>
    </location>
</feature>
<dbReference type="Pfam" id="PF01943">
    <property type="entry name" value="Polysacc_synt"/>
    <property type="match status" value="1"/>
</dbReference>
<feature type="transmembrane region" description="Helical" evidence="6">
    <location>
        <begin position="344"/>
        <end position="365"/>
    </location>
</feature>
<dbReference type="PANTHER" id="PTHR30250:SF26">
    <property type="entry name" value="PSMA PROTEIN"/>
    <property type="match status" value="1"/>
</dbReference>
<name>A0ABR8UKA3_9GAMM</name>
<sequence>MKPLFNADSAMRSAVVVMVSTYVAFALGLVTSALVARSLGPEDFGRYSYLVWLVGLLVVLGNNGLPTTAIKFVSEALGRDAIGSAREVHGLLERRSWLFLGILSLAFFALVPFFLPTGWEKARWVFMAIAVFSVVTKAGYIFKVSVAKGYGRFDVEAWTTVAASALNVVAVGVLMALRAPLLAFMALFAAMCLVHLLLSAAMLRRGGIVAARTAAVPSDRVRRHLFWTAVVTIVYGLSNRAIETYMLNRFAGPAAVGHFSIAHALSGAGISLLASGLTTILMPMMSHGLGAGGPGRVNQIMAASLRYFTFLGLLAAGMGAFLSAPVVELMYGTRYAPAVPALQALFVVAGATIADGAFYALFATMDLQRERVVLTMASVLVTLLLSLVLIPRFGLAGAVCAYAATRVFVFAGLVAWTRRATDLDIPWKELALLYLSALLAAASALAVAAAWDGYWADIACCALFAGIFVSTTLLLKAWYAEDVLRLEGLLQRHPRLSAMFGARLAWLAGRLP</sequence>
<organism evidence="7 8">
    <name type="scientific">Luteimonas colneyensis</name>
    <dbReference type="NCBI Taxonomy" id="2762230"/>
    <lineage>
        <taxon>Bacteria</taxon>
        <taxon>Pseudomonadati</taxon>
        <taxon>Pseudomonadota</taxon>
        <taxon>Gammaproteobacteria</taxon>
        <taxon>Lysobacterales</taxon>
        <taxon>Lysobacteraceae</taxon>
        <taxon>Luteimonas</taxon>
    </lineage>
</organism>
<feature type="transmembrane region" description="Helical" evidence="6">
    <location>
        <begin position="224"/>
        <end position="242"/>
    </location>
</feature>
<dbReference type="InterPro" id="IPR050833">
    <property type="entry name" value="Poly_Biosynth_Transport"/>
</dbReference>
<evidence type="ECO:0000256" key="3">
    <source>
        <dbReference type="ARBA" id="ARBA00022692"/>
    </source>
</evidence>
<dbReference type="Proteomes" id="UP000647183">
    <property type="component" value="Unassembled WGS sequence"/>
</dbReference>
<dbReference type="PANTHER" id="PTHR30250">
    <property type="entry name" value="PST FAMILY PREDICTED COLANIC ACID TRANSPORTER"/>
    <property type="match status" value="1"/>
</dbReference>
<dbReference type="InterPro" id="IPR002797">
    <property type="entry name" value="Polysacc_synth"/>
</dbReference>
<feature type="transmembrane region" description="Helical" evidence="6">
    <location>
        <begin position="155"/>
        <end position="175"/>
    </location>
</feature>
<feature type="transmembrane region" description="Helical" evidence="6">
    <location>
        <begin position="454"/>
        <end position="475"/>
    </location>
</feature>
<comment type="caution">
    <text evidence="7">The sequence shown here is derived from an EMBL/GenBank/DDBJ whole genome shotgun (WGS) entry which is preliminary data.</text>
</comment>
<keyword evidence="3 6" id="KW-0812">Transmembrane</keyword>
<evidence type="ECO:0000256" key="2">
    <source>
        <dbReference type="ARBA" id="ARBA00022475"/>
    </source>
</evidence>
<feature type="transmembrane region" description="Helical" evidence="6">
    <location>
        <begin position="430"/>
        <end position="448"/>
    </location>
</feature>
<comment type="subcellular location">
    <subcellularLocation>
        <location evidence="1">Cell membrane</location>
        <topology evidence="1">Multi-pass membrane protein</topology>
    </subcellularLocation>
</comment>
<gene>
    <name evidence="7" type="ORF">H9645_10445</name>
</gene>
<feature type="transmembrane region" description="Helical" evidence="6">
    <location>
        <begin position="372"/>
        <end position="390"/>
    </location>
</feature>
<keyword evidence="8" id="KW-1185">Reference proteome</keyword>
<dbReference type="RefSeq" id="WP_191729636.1">
    <property type="nucleotide sequence ID" value="NZ_JACSQJ010000005.1"/>
</dbReference>
<evidence type="ECO:0000256" key="5">
    <source>
        <dbReference type="ARBA" id="ARBA00023136"/>
    </source>
</evidence>
<evidence type="ECO:0000313" key="7">
    <source>
        <dbReference type="EMBL" id="MBD7988446.1"/>
    </source>
</evidence>
<reference evidence="7 8" key="1">
    <citation type="submission" date="2020-08" db="EMBL/GenBank/DDBJ databases">
        <title>A Genomic Blueprint of the Chicken Gut Microbiome.</title>
        <authorList>
            <person name="Gilroy R."/>
            <person name="Ravi A."/>
            <person name="Getino M."/>
            <person name="Pursley I."/>
            <person name="Horton D.L."/>
            <person name="Alikhan N.-F."/>
            <person name="Baker D."/>
            <person name="Gharbi K."/>
            <person name="Hall N."/>
            <person name="Watson M."/>
            <person name="Adriaenssens E.M."/>
            <person name="Foster-Nyarko E."/>
            <person name="Jarju S."/>
            <person name="Secka A."/>
            <person name="Antonio M."/>
            <person name="Oren A."/>
            <person name="Chaudhuri R."/>
            <person name="La Ragione R.M."/>
            <person name="Hildebrand F."/>
            <person name="Pallen M.J."/>
        </authorList>
    </citation>
    <scope>NUCLEOTIDE SEQUENCE [LARGE SCALE GENOMIC DNA]</scope>
    <source>
        <strain evidence="7 8">Sa2BVA3</strain>
    </source>
</reference>
<feature type="transmembrane region" description="Helical" evidence="6">
    <location>
        <begin position="181"/>
        <end position="203"/>
    </location>
</feature>
<evidence type="ECO:0000256" key="1">
    <source>
        <dbReference type="ARBA" id="ARBA00004651"/>
    </source>
</evidence>
<evidence type="ECO:0000256" key="6">
    <source>
        <dbReference type="SAM" id="Phobius"/>
    </source>
</evidence>
<feature type="transmembrane region" description="Helical" evidence="6">
    <location>
        <begin position="305"/>
        <end position="324"/>
    </location>
</feature>
<feature type="transmembrane region" description="Helical" evidence="6">
    <location>
        <begin position="47"/>
        <end position="65"/>
    </location>
</feature>
<dbReference type="EMBL" id="JACSQJ010000005">
    <property type="protein sequence ID" value="MBD7988446.1"/>
    <property type="molecule type" value="Genomic_DNA"/>
</dbReference>
<feature type="transmembrane region" description="Helical" evidence="6">
    <location>
        <begin position="12"/>
        <end position="35"/>
    </location>
</feature>
<evidence type="ECO:0000256" key="4">
    <source>
        <dbReference type="ARBA" id="ARBA00022989"/>
    </source>
</evidence>
<evidence type="ECO:0000313" key="8">
    <source>
        <dbReference type="Proteomes" id="UP000647183"/>
    </source>
</evidence>
<feature type="transmembrane region" description="Helical" evidence="6">
    <location>
        <begin position="122"/>
        <end position="143"/>
    </location>
</feature>
<protein>
    <submittedName>
        <fullName evidence="7">Oligosaccharide flippase family protein</fullName>
    </submittedName>
</protein>
<feature type="transmembrane region" description="Helical" evidence="6">
    <location>
        <begin position="262"/>
        <end position="284"/>
    </location>
</feature>
<accession>A0ABR8UKA3</accession>
<proteinExistence type="predicted"/>